<dbReference type="AlphaFoldDB" id="A0A380KF47"/>
<accession>A0A380KF47</accession>
<sequence length="128" mass="14016">MKKKVILGLSTIAVMSVFFASSSFAVKAAAPTCTKPRHKENYNISVYKKVMAHYSKDEIREYFAMRQVNDNTIIIADKGGGFFTTEEGYPMSPVTVYVPGGGTKVMHFDNPDEAATVGQVKKALGVKD</sequence>
<dbReference type="EMBL" id="UHFN01000007">
    <property type="protein sequence ID" value="SUN62897.1"/>
    <property type="molecule type" value="Genomic_DNA"/>
</dbReference>
<feature type="signal peptide" evidence="1">
    <location>
        <begin position="1"/>
        <end position="28"/>
    </location>
</feature>
<evidence type="ECO:0000313" key="3">
    <source>
        <dbReference type="Proteomes" id="UP000254924"/>
    </source>
</evidence>
<dbReference type="Proteomes" id="UP000254924">
    <property type="component" value="Unassembled WGS sequence"/>
</dbReference>
<proteinExistence type="predicted"/>
<organism evidence="2 3">
    <name type="scientific">Streptococcus hyointestinalis</name>
    <dbReference type="NCBI Taxonomy" id="1337"/>
    <lineage>
        <taxon>Bacteria</taxon>
        <taxon>Bacillati</taxon>
        <taxon>Bacillota</taxon>
        <taxon>Bacilli</taxon>
        <taxon>Lactobacillales</taxon>
        <taxon>Streptococcaceae</taxon>
        <taxon>Streptococcus</taxon>
    </lineage>
</organism>
<name>A0A380KF47_9STRE</name>
<protein>
    <submittedName>
        <fullName evidence="2">Uncharacterized protein</fullName>
    </submittedName>
</protein>
<feature type="chain" id="PRO_5038531434" evidence="1">
    <location>
        <begin position="29"/>
        <end position="128"/>
    </location>
</feature>
<evidence type="ECO:0000313" key="2">
    <source>
        <dbReference type="EMBL" id="SUN62897.1"/>
    </source>
</evidence>
<dbReference type="OrthoDB" id="2234823at2"/>
<evidence type="ECO:0000256" key="1">
    <source>
        <dbReference type="SAM" id="SignalP"/>
    </source>
</evidence>
<keyword evidence="1" id="KW-0732">Signal</keyword>
<gene>
    <name evidence="2" type="ORF">NCTC12224_02127</name>
</gene>
<reference evidence="2 3" key="1">
    <citation type="submission" date="2018-06" db="EMBL/GenBank/DDBJ databases">
        <authorList>
            <consortium name="Pathogen Informatics"/>
            <person name="Doyle S."/>
        </authorList>
    </citation>
    <scope>NUCLEOTIDE SEQUENCE [LARGE SCALE GENOMIC DNA]</scope>
    <source>
        <strain evidence="2 3">NCTC12224</strain>
    </source>
</reference>
<keyword evidence="3" id="KW-1185">Reference proteome</keyword>